<evidence type="ECO:0000313" key="2">
    <source>
        <dbReference type="EMBL" id="DAD76222.1"/>
    </source>
</evidence>
<keyword evidence="1" id="KW-1133">Transmembrane helix</keyword>
<organism evidence="2">
    <name type="scientific">Siphoviridae sp. ctrfD19</name>
    <dbReference type="NCBI Taxonomy" id="2826478"/>
    <lineage>
        <taxon>Viruses</taxon>
        <taxon>Duplodnaviria</taxon>
        <taxon>Heunggongvirae</taxon>
        <taxon>Uroviricota</taxon>
        <taxon>Caudoviricetes</taxon>
    </lineage>
</organism>
<protein>
    <submittedName>
        <fullName evidence="2">Uncharacterized protein</fullName>
    </submittedName>
</protein>
<keyword evidence="1" id="KW-0472">Membrane</keyword>
<evidence type="ECO:0000256" key="1">
    <source>
        <dbReference type="SAM" id="Phobius"/>
    </source>
</evidence>
<name>A0A8S5M216_9CAUD</name>
<proteinExistence type="predicted"/>
<reference evidence="2" key="1">
    <citation type="journal article" date="2021" name="Proc. Natl. Acad. Sci. U.S.A.">
        <title>A Catalog of Tens of Thousands of Viruses from Human Metagenomes Reveals Hidden Associations with Chronic Diseases.</title>
        <authorList>
            <person name="Tisza M.J."/>
            <person name="Buck C.B."/>
        </authorList>
    </citation>
    <scope>NUCLEOTIDE SEQUENCE</scope>
    <source>
        <strain evidence="2">CtrfD19</strain>
    </source>
</reference>
<accession>A0A8S5M216</accession>
<sequence length="123" mass="14065">MDNDFTVTSAYITAIAAIIAPAITALIHSVKEYKIYKMSHTIDERLKLCELFSDSYSHCQYGKERIGFALTFYKQALKLAAICKRRSSRRALFRLANTVLQNGASKSTDKLYERCIRLLSKEF</sequence>
<keyword evidence="1" id="KW-0812">Transmembrane</keyword>
<feature type="transmembrane region" description="Helical" evidence="1">
    <location>
        <begin position="12"/>
        <end position="30"/>
    </location>
</feature>
<dbReference type="EMBL" id="BK014797">
    <property type="protein sequence ID" value="DAD76222.1"/>
    <property type="molecule type" value="Genomic_DNA"/>
</dbReference>